<dbReference type="STRING" id="395961.Cyan7425_2326"/>
<sequence length="61" mass="7103">MREPTFAQLLALYSRCQWLTNTAFQTIHIIRMDERTGNIFILAGKEESIEFQIDPTGEFIP</sequence>
<dbReference type="eggNOG" id="ENOG5030R8Z">
    <property type="taxonomic scope" value="Bacteria"/>
</dbReference>
<dbReference type="Pfam" id="PF21828">
    <property type="entry name" value="DUF6888"/>
    <property type="match status" value="1"/>
</dbReference>
<dbReference type="KEGG" id="cyn:Cyan7425_2326"/>
<reference evidence="2" key="1">
    <citation type="submission" date="2009-01" db="EMBL/GenBank/DDBJ databases">
        <title>Complete sequence of chromosome Cyanothece sp. PCC 7425.</title>
        <authorList>
            <consortium name="US DOE Joint Genome Institute"/>
            <person name="Lucas S."/>
            <person name="Copeland A."/>
            <person name="Lapidus A."/>
            <person name="Glavina del Rio T."/>
            <person name="Dalin E."/>
            <person name="Tice H."/>
            <person name="Bruce D."/>
            <person name="Goodwin L."/>
            <person name="Pitluck S."/>
            <person name="Sims D."/>
            <person name="Meineke L."/>
            <person name="Brettin T."/>
            <person name="Detter J.C."/>
            <person name="Han C."/>
            <person name="Larimer F."/>
            <person name="Land M."/>
            <person name="Hauser L."/>
            <person name="Kyrpides N."/>
            <person name="Ovchinnikova G."/>
            <person name="Liberton M."/>
            <person name="Stoeckel J."/>
            <person name="Banerjee A."/>
            <person name="Singh A."/>
            <person name="Page L."/>
            <person name="Sato H."/>
            <person name="Zhao L."/>
            <person name="Sherman L."/>
            <person name="Pakrasi H."/>
            <person name="Richardson P."/>
        </authorList>
    </citation>
    <scope>NUCLEOTIDE SEQUENCE</scope>
    <source>
        <strain evidence="2">PCC 7425</strain>
    </source>
</reference>
<gene>
    <name evidence="2" type="ordered locus">Cyan7425_2326</name>
</gene>
<dbReference type="HOGENOM" id="CLU_195866_0_0_3"/>
<protein>
    <recommendedName>
        <fullName evidence="1">DUF6888 domain-containing protein</fullName>
    </recommendedName>
</protein>
<proteinExistence type="predicted"/>
<dbReference type="AlphaFoldDB" id="B8HWA5"/>
<evidence type="ECO:0000313" key="2">
    <source>
        <dbReference type="EMBL" id="ACL44684.1"/>
    </source>
</evidence>
<accession>B8HWA5</accession>
<evidence type="ECO:0000259" key="1">
    <source>
        <dbReference type="Pfam" id="PF21828"/>
    </source>
</evidence>
<feature type="domain" description="DUF6888" evidence="1">
    <location>
        <begin position="3"/>
        <end position="59"/>
    </location>
</feature>
<name>B8HWA5_CYAP4</name>
<dbReference type="InterPro" id="IPR054181">
    <property type="entry name" value="DUF6888"/>
</dbReference>
<dbReference type="EMBL" id="CP001344">
    <property type="protein sequence ID" value="ACL44684.1"/>
    <property type="molecule type" value="Genomic_DNA"/>
</dbReference>
<dbReference type="OrthoDB" id="427187at2"/>
<organism evidence="2">
    <name type="scientific">Cyanothece sp. (strain PCC 7425 / ATCC 29141)</name>
    <dbReference type="NCBI Taxonomy" id="395961"/>
    <lineage>
        <taxon>Bacteria</taxon>
        <taxon>Bacillati</taxon>
        <taxon>Cyanobacteriota</taxon>
        <taxon>Cyanophyceae</taxon>
        <taxon>Gomontiellales</taxon>
        <taxon>Cyanothecaceae</taxon>
        <taxon>Cyanothece</taxon>
    </lineage>
</organism>